<dbReference type="AlphaFoldDB" id="A0A0R2CXN3"/>
<dbReference type="Pfam" id="PF00308">
    <property type="entry name" value="Bac_DnaA"/>
    <property type="match status" value="1"/>
</dbReference>
<dbReference type="Proteomes" id="UP000051015">
    <property type="component" value="Unassembled WGS sequence"/>
</dbReference>
<sequence>MVEGDDGMKDVGEQLAEKLKKRNWNKNYRQLIRDAFEDEEVKNFIRDNQAGLSQEDIAKSASKVYEFVSVKNKIKRGEETLAPGYDPQLTLNNHLIDVTYVPSEALIIQKKRQAIYNRVHSINMPKDIRDAELADYDLEGRELAAEAAGRFIVEYTNAPKKFHRAMYLQGSFGVGKTYLLGAIANGLAEEGVTSTLLHFPSFAVEMKNSIGSNGTMKMVDEVKRTPVLMLDDIGADQLSSWIRDDILGVILQYRMQEELPTFFSSNLDMIQLEKQYLTTNNRGEAEPLKAKRIMERIRFLAEEFRIVGRNRRQFKK</sequence>
<dbReference type="PANTHER" id="PTHR30050">
    <property type="entry name" value="CHROMOSOMAL REPLICATION INITIATOR PROTEIN DNAA"/>
    <property type="match status" value="1"/>
</dbReference>
<feature type="domain" description="Chromosomal replication initiator protein DnaA ATPAse" evidence="1">
    <location>
        <begin position="153"/>
        <end position="234"/>
    </location>
</feature>
<gene>
    <name evidence="3" type="ORF">FC19_GL000919</name>
</gene>
<dbReference type="PATRIC" id="fig|1423725.3.peg.948"/>
<evidence type="ECO:0000259" key="2">
    <source>
        <dbReference type="Pfam" id="PF07319"/>
    </source>
</evidence>
<dbReference type="Gene3D" id="3.40.50.300">
    <property type="entry name" value="P-loop containing nucleotide triphosphate hydrolases"/>
    <property type="match status" value="1"/>
</dbReference>
<keyword evidence="4" id="KW-1185">Reference proteome</keyword>
<dbReference type="SUPFAM" id="SSF52540">
    <property type="entry name" value="P-loop containing nucleoside triphosphate hydrolases"/>
    <property type="match status" value="1"/>
</dbReference>
<accession>A0A0R2CXN3</accession>
<name>A0A0R2CXN3_9LACO</name>
<dbReference type="NCBIfam" id="NF006505">
    <property type="entry name" value="PRK08939.1"/>
    <property type="match status" value="1"/>
</dbReference>
<dbReference type="InterPro" id="IPR009928">
    <property type="entry name" value="DnaI_N"/>
</dbReference>
<evidence type="ECO:0000313" key="4">
    <source>
        <dbReference type="Proteomes" id="UP000051015"/>
    </source>
</evidence>
<dbReference type="EMBL" id="AYZD01000015">
    <property type="protein sequence ID" value="KRM96621.1"/>
    <property type="molecule type" value="Genomic_DNA"/>
</dbReference>
<dbReference type="InterPro" id="IPR013317">
    <property type="entry name" value="DnaA_dom"/>
</dbReference>
<dbReference type="Pfam" id="PF07319">
    <property type="entry name" value="DnaI_N"/>
    <property type="match status" value="1"/>
</dbReference>
<feature type="domain" description="Primosomal DnaI N-terminal" evidence="2">
    <location>
        <begin position="8"/>
        <end position="100"/>
    </location>
</feature>
<dbReference type="STRING" id="1423725.FC19_GL000919"/>
<dbReference type="InterPro" id="IPR027417">
    <property type="entry name" value="P-loop_NTPase"/>
</dbReference>
<dbReference type="PANTHER" id="PTHR30050:SF8">
    <property type="entry name" value="PRIMOSOMAL PROTEIN DNAI"/>
    <property type="match status" value="1"/>
</dbReference>
<organism evidence="3 4">
    <name type="scientific">Liquorilactobacillus aquaticus DSM 21051</name>
    <dbReference type="NCBI Taxonomy" id="1423725"/>
    <lineage>
        <taxon>Bacteria</taxon>
        <taxon>Bacillati</taxon>
        <taxon>Bacillota</taxon>
        <taxon>Bacilli</taxon>
        <taxon>Lactobacillales</taxon>
        <taxon>Lactobacillaceae</taxon>
        <taxon>Liquorilactobacillus</taxon>
    </lineage>
</organism>
<reference evidence="3 4" key="1">
    <citation type="journal article" date="2015" name="Genome Announc.">
        <title>Expanding the biotechnology potential of lactobacilli through comparative genomics of 213 strains and associated genera.</title>
        <authorList>
            <person name="Sun Z."/>
            <person name="Harris H.M."/>
            <person name="McCann A."/>
            <person name="Guo C."/>
            <person name="Argimon S."/>
            <person name="Zhang W."/>
            <person name="Yang X."/>
            <person name="Jeffery I.B."/>
            <person name="Cooney J.C."/>
            <person name="Kagawa T.F."/>
            <person name="Liu W."/>
            <person name="Song Y."/>
            <person name="Salvetti E."/>
            <person name="Wrobel A."/>
            <person name="Rasinkangas P."/>
            <person name="Parkhill J."/>
            <person name="Rea M.C."/>
            <person name="O'Sullivan O."/>
            <person name="Ritari J."/>
            <person name="Douillard F.P."/>
            <person name="Paul Ross R."/>
            <person name="Yang R."/>
            <person name="Briner A.E."/>
            <person name="Felis G.E."/>
            <person name="de Vos W.M."/>
            <person name="Barrangou R."/>
            <person name="Klaenhammer T.R."/>
            <person name="Caufield P.W."/>
            <person name="Cui Y."/>
            <person name="Zhang H."/>
            <person name="O'Toole P.W."/>
        </authorList>
    </citation>
    <scope>NUCLEOTIDE SEQUENCE [LARGE SCALE GENOMIC DNA]</scope>
    <source>
        <strain evidence="3 4">DSM 21051</strain>
    </source>
</reference>
<proteinExistence type="predicted"/>
<evidence type="ECO:0000313" key="3">
    <source>
        <dbReference type="EMBL" id="KRM96621.1"/>
    </source>
</evidence>
<evidence type="ECO:0000259" key="1">
    <source>
        <dbReference type="Pfam" id="PF00308"/>
    </source>
</evidence>
<protein>
    <submittedName>
        <fullName evidence="3">Primosomal protein DnaI</fullName>
    </submittedName>
</protein>
<dbReference type="GO" id="GO:0006260">
    <property type="term" value="P:DNA replication"/>
    <property type="evidence" value="ECO:0007669"/>
    <property type="project" value="TreeGrafter"/>
</dbReference>
<comment type="caution">
    <text evidence="3">The sequence shown here is derived from an EMBL/GenBank/DDBJ whole genome shotgun (WGS) entry which is preliminary data.</text>
</comment>